<evidence type="ECO:0000313" key="2">
    <source>
        <dbReference type="EMBL" id="UOQ59861.1"/>
    </source>
</evidence>
<dbReference type="Pfam" id="PF04954">
    <property type="entry name" value="SIP"/>
    <property type="match status" value="1"/>
</dbReference>
<dbReference type="Proteomes" id="UP000831775">
    <property type="component" value="Chromosome"/>
</dbReference>
<keyword evidence="3" id="KW-1185">Reference proteome</keyword>
<gene>
    <name evidence="2" type="ORF">MUN76_12530</name>
</gene>
<dbReference type="RefSeq" id="WP_244685100.1">
    <property type="nucleotide sequence ID" value="NZ_CP095043.1"/>
</dbReference>
<protein>
    <submittedName>
        <fullName evidence="2">SIP domain-containing protein</fullName>
    </submittedName>
</protein>
<evidence type="ECO:0000313" key="3">
    <source>
        <dbReference type="Proteomes" id="UP000831775"/>
    </source>
</evidence>
<proteinExistence type="predicted"/>
<name>A0ABY4FU91_9MICO</name>
<reference evidence="2 3" key="1">
    <citation type="submission" date="2022-04" db="EMBL/GenBank/DDBJ databases">
        <title>Leucobacter sp. isolated from rhizosphere of onion.</title>
        <authorList>
            <person name="Won M."/>
            <person name="Lee C.-M."/>
            <person name="Woen H.-Y."/>
            <person name="Kwon S.-W."/>
        </authorList>
    </citation>
    <scope>NUCLEOTIDE SEQUENCE [LARGE SCALE GENOMIC DNA]</scope>
    <source>
        <strain evidence="2 3">H25R-14</strain>
    </source>
</reference>
<dbReference type="InterPro" id="IPR039261">
    <property type="entry name" value="FNR_nucleotide-bd"/>
</dbReference>
<dbReference type="InterPro" id="IPR007037">
    <property type="entry name" value="SIP_rossman_dom"/>
</dbReference>
<feature type="domain" description="SIP-like Rossmann fold" evidence="1">
    <location>
        <begin position="10"/>
        <end position="89"/>
    </location>
</feature>
<dbReference type="EMBL" id="CP095043">
    <property type="protein sequence ID" value="UOQ59861.1"/>
    <property type="molecule type" value="Genomic_DNA"/>
</dbReference>
<sequence length="146" mass="16593">MIDPDGIDCVLAAGDAGDLDEIRTWLQLLPETAYGQVFIEVFSEIQIEPLPLPPHVAVTWLCREAREPSPRPGIGRRCGEALESAVDAWFDEWLWSDSSTGRNFHLWMGARTSSVMQSYWLAFDRKLQKRWPGFCETDCTRNCAES</sequence>
<organism evidence="2 3">
    <name type="scientific">Leucobacter rhizosphaerae</name>
    <dbReference type="NCBI Taxonomy" id="2932245"/>
    <lineage>
        <taxon>Bacteria</taxon>
        <taxon>Bacillati</taxon>
        <taxon>Actinomycetota</taxon>
        <taxon>Actinomycetes</taxon>
        <taxon>Micrococcales</taxon>
        <taxon>Microbacteriaceae</taxon>
        <taxon>Leucobacter</taxon>
    </lineage>
</organism>
<accession>A0ABY4FU91</accession>
<dbReference type="Gene3D" id="3.40.50.80">
    <property type="entry name" value="Nucleotide-binding domain of ferredoxin-NADP reductase (FNR) module"/>
    <property type="match status" value="1"/>
</dbReference>
<evidence type="ECO:0000259" key="1">
    <source>
        <dbReference type="Pfam" id="PF04954"/>
    </source>
</evidence>